<dbReference type="EMBL" id="JASSZA010000005">
    <property type="protein sequence ID" value="KAK2112698.1"/>
    <property type="molecule type" value="Genomic_DNA"/>
</dbReference>
<gene>
    <name evidence="1" type="ORF">P7K49_012445</name>
</gene>
<organism evidence="1 2">
    <name type="scientific">Saguinus oedipus</name>
    <name type="common">Cotton-top tamarin</name>
    <name type="synonym">Oedipomidas oedipus</name>
    <dbReference type="NCBI Taxonomy" id="9490"/>
    <lineage>
        <taxon>Eukaryota</taxon>
        <taxon>Metazoa</taxon>
        <taxon>Chordata</taxon>
        <taxon>Craniata</taxon>
        <taxon>Vertebrata</taxon>
        <taxon>Euteleostomi</taxon>
        <taxon>Mammalia</taxon>
        <taxon>Eutheria</taxon>
        <taxon>Euarchontoglires</taxon>
        <taxon>Primates</taxon>
        <taxon>Haplorrhini</taxon>
        <taxon>Platyrrhini</taxon>
        <taxon>Cebidae</taxon>
        <taxon>Callitrichinae</taxon>
        <taxon>Saguinus</taxon>
    </lineage>
</organism>
<proteinExistence type="predicted"/>
<reference evidence="1 2" key="1">
    <citation type="submission" date="2023-05" db="EMBL/GenBank/DDBJ databases">
        <title>B98-5 Cell Line De Novo Hybrid Assembly: An Optical Mapping Approach.</title>
        <authorList>
            <person name="Kananen K."/>
            <person name="Auerbach J.A."/>
            <person name="Kautto E."/>
            <person name="Blachly J.S."/>
        </authorList>
    </citation>
    <scope>NUCLEOTIDE SEQUENCE [LARGE SCALE GENOMIC DNA]</scope>
    <source>
        <strain evidence="1">B95-8</strain>
        <tissue evidence="1">Cell line</tissue>
    </source>
</reference>
<comment type="caution">
    <text evidence="1">The sequence shown here is derived from an EMBL/GenBank/DDBJ whole genome shotgun (WGS) entry which is preliminary data.</text>
</comment>
<evidence type="ECO:0000313" key="1">
    <source>
        <dbReference type="EMBL" id="KAK2112698.1"/>
    </source>
</evidence>
<evidence type="ECO:0000313" key="2">
    <source>
        <dbReference type="Proteomes" id="UP001266305"/>
    </source>
</evidence>
<name>A0ABQ9VTI1_SAGOE</name>
<feature type="non-terminal residue" evidence="1">
    <location>
        <position position="66"/>
    </location>
</feature>
<dbReference type="Proteomes" id="UP001266305">
    <property type="component" value="Unassembled WGS sequence"/>
</dbReference>
<protein>
    <submittedName>
        <fullName evidence="1">Uncharacterized protein</fullName>
    </submittedName>
</protein>
<accession>A0ABQ9VTI1</accession>
<sequence length="66" mass="7786">LSWFGSREHLFNDDGSKKQRCYKSLLKMRGVIKRVLGKCYWKSKHSNCTLQTAILRLAILETFPRQ</sequence>
<feature type="non-terminal residue" evidence="1">
    <location>
        <position position="1"/>
    </location>
</feature>
<keyword evidence="2" id="KW-1185">Reference proteome</keyword>